<sequence length="81" mass="9247">MGFDMSQVRSIGRAGKHRQHLVYSVTYDGKVYTVTPGLREATRIIEIRGYKGKMSRQVQRVTGLLLDQVISLAIRHERGEM</sequence>
<reference evidence="1 2" key="1">
    <citation type="submission" date="2019-04" db="EMBL/GenBank/DDBJ databases">
        <title>Complete genome sequence of Pantoea sp. infecting bacteriophage vB_PagM_PSKM.</title>
        <authorList>
            <person name="Truncaite L."/>
            <person name="Simoliuniene M."/>
            <person name="Zajanckauskaite A."/>
            <person name="Meskys R."/>
            <person name="Simoliunas E."/>
        </authorList>
    </citation>
    <scope>NUCLEOTIDE SEQUENCE [LARGE SCALE GENOMIC DNA]</scope>
    <source>
        <strain evidence="1">PSKM</strain>
    </source>
</reference>
<name>A0A513ZYP3_9CAUD</name>
<gene>
    <name evidence="1" type="ORF">PSKM_gp68</name>
</gene>
<dbReference type="Proteomes" id="UP000318728">
    <property type="component" value="Segment"/>
</dbReference>
<accession>A0A513ZYP3</accession>
<protein>
    <submittedName>
        <fullName evidence="1">Uncharacterized protein</fullName>
    </submittedName>
</protein>
<dbReference type="EMBL" id="MK798144">
    <property type="protein sequence ID" value="QDH45825.1"/>
    <property type="molecule type" value="Genomic_DNA"/>
</dbReference>
<proteinExistence type="predicted"/>
<keyword evidence="2" id="KW-1185">Reference proteome</keyword>
<organism evidence="1 2">
    <name type="scientific">Pantoea phage vB_PagM_PSKM</name>
    <dbReference type="NCBI Taxonomy" id="2588094"/>
    <lineage>
        <taxon>Viruses</taxon>
        <taxon>Duplodnaviria</taxon>
        <taxon>Heunggongvirae</taxon>
        <taxon>Uroviricota</taxon>
        <taxon>Caudoviricetes</taxon>
        <taxon>Dibbivirus</taxon>
        <taxon>Dibbivirus PSKM</taxon>
    </lineage>
</organism>
<evidence type="ECO:0000313" key="1">
    <source>
        <dbReference type="EMBL" id="QDH45825.1"/>
    </source>
</evidence>
<evidence type="ECO:0000313" key="2">
    <source>
        <dbReference type="Proteomes" id="UP000318728"/>
    </source>
</evidence>